<dbReference type="Proteomes" id="UP000244064">
    <property type="component" value="Unassembled WGS sequence"/>
</dbReference>
<organism evidence="2 3">
    <name type="scientific">Pseudomonas mangrovi</name>
    <dbReference type="NCBI Taxonomy" id="2161748"/>
    <lineage>
        <taxon>Bacteria</taxon>
        <taxon>Pseudomonadati</taxon>
        <taxon>Pseudomonadota</taxon>
        <taxon>Gammaproteobacteria</taxon>
        <taxon>Pseudomonadales</taxon>
        <taxon>Pseudomonadaceae</taxon>
        <taxon>Pseudomonas</taxon>
    </lineage>
</organism>
<evidence type="ECO:0008006" key="4">
    <source>
        <dbReference type="Google" id="ProtNLM"/>
    </source>
</evidence>
<feature type="transmembrane region" description="Helical" evidence="1">
    <location>
        <begin position="85"/>
        <end position="104"/>
    </location>
</feature>
<evidence type="ECO:0000313" key="2">
    <source>
        <dbReference type="EMBL" id="PTU72796.1"/>
    </source>
</evidence>
<accession>A0A2T5P4X7</accession>
<keyword evidence="1" id="KW-0472">Membrane</keyword>
<comment type="caution">
    <text evidence="2">The sequence shown here is derived from an EMBL/GenBank/DDBJ whole genome shotgun (WGS) entry which is preliminary data.</text>
</comment>
<evidence type="ECO:0000313" key="3">
    <source>
        <dbReference type="Proteomes" id="UP000244064"/>
    </source>
</evidence>
<dbReference type="Pfam" id="PF10734">
    <property type="entry name" value="DUF2523"/>
    <property type="match status" value="1"/>
</dbReference>
<keyword evidence="1" id="KW-0812">Transmembrane</keyword>
<reference evidence="2 3" key="1">
    <citation type="submission" date="2018-04" db="EMBL/GenBank/DDBJ databases">
        <title>Pseudomonas sp. nov., isolated from mangrove soil.</title>
        <authorList>
            <person name="Chen C."/>
        </authorList>
    </citation>
    <scope>NUCLEOTIDE SEQUENCE [LARGE SCALE GENOMIC DNA]</scope>
    <source>
        <strain evidence="2 3">TC-11</strain>
    </source>
</reference>
<evidence type="ECO:0000256" key="1">
    <source>
        <dbReference type="SAM" id="Phobius"/>
    </source>
</evidence>
<keyword evidence="1" id="KW-1133">Transmembrane helix</keyword>
<proteinExistence type="predicted"/>
<dbReference type="OrthoDB" id="6988185at2"/>
<sequence>MDYLQRIFNFVSRIWDVISSLFQWLQDAYDWFVEFIIGFPDFFMKWIVDGAIDFFNWLPVPSFFQQAAGALQGIPREVIYFIEPFRVGEGLAIVMIAFLLRFIIRRIPIIG</sequence>
<protein>
    <recommendedName>
        <fullName evidence="4">DUF2523 domain-containing protein</fullName>
    </recommendedName>
</protein>
<keyword evidence="3" id="KW-1185">Reference proteome</keyword>
<gene>
    <name evidence="2" type="ORF">DBO85_18775</name>
</gene>
<dbReference type="InterPro" id="IPR019670">
    <property type="entry name" value="DUF2523"/>
</dbReference>
<dbReference type="AlphaFoldDB" id="A0A2T5P4X7"/>
<name>A0A2T5P4X7_9PSED</name>
<dbReference type="EMBL" id="QASN01000022">
    <property type="protein sequence ID" value="PTU72796.1"/>
    <property type="molecule type" value="Genomic_DNA"/>
</dbReference>
<dbReference type="RefSeq" id="WP_108109333.1">
    <property type="nucleotide sequence ID" value="NZ_QASN01000022.1"/>
</dbReference>